<dbReference type="Gene3D" id="1.20.1340.10">
    <property type="entry name" value="dopa decarboxylase, N-terminal domain"/>
    <property type="match status" value="1"/>
</dbReference>
<keyword evidence="2" id="KW-1185">Reference proteome</keyword>
<dbReference type="Proteomes" id="UP001283361">
    <property type="component" value="Unassembled WGS sequence"/>
</dbReference>
<accession>A0AAE1CUX0</accession>
<sequence>MDVDEFRTHGHQMTDYVANYLDTSHVSQIELRTSRRPLPDVTPDYLRELIPRTAMAYRYRSRSDYCNTAPDGRKV</sequence>
<evidence type="ECO:0000313" key="2">
    <source>
        <dbReference type="Proteomes" id="UP001283361"/>
    </source>
</evidence>
<gene>
    <name evidence="1" type="ORF">RRG08_009436</name>
</gene>
<reference evidence="1" key="1">
    <citation type="journal article" date="2023" name="G3 (Bethesda)">
        <title>A reference genome for the long-term kleptoplast-retaining sea slug Elysia crispata morphotype clarki.</title>
        <authorList>
            <person name="Eastman K.E."/>
            <person name="Pendleton A.L."/>
            <person name="Shaikh M.A."/>
            <person name="Suttiyut T."/>
            <person name="Ogas R."/>
            <person name="Tomko P."/>
            <person name="Gavelis G."/>
            <person name="Widhalm J.R."/>
            <person name="Wisecaver J.H."/>
        </authorList>
    </citation>
    <scope>NUCLEOTIDE SEQUENCE</scope>
    <source>
        <strain evidence="1">ECLA1</strain>
    </source>
</reference>
<organism evidence="1 2">
    <name type="scientific">Elysia crispata</name>
    <name type="common">lettuce slug</name>
    <dbReference type="NCBI Taxonomy" id="231223"/>
    <lineage>
        <taxon>Eukaryota</taxon>
        <taxon>Metazoa</taxon>
        <taxon>Spiralia</taxon>
        <taxon>Lophotrochozoa</taxon>
        <taxon>Mollusca</taxon>
        <taxon>Gastropoda</taxon>
        <taxon>Heterobranchia</taxon>
        <taxon>Euthyneura</taxon>
        <taxon>Panpulmonata</taxon>
        <taxon>Sacoglossa</taxon>
        <taxon>Placobranchoidea</taxon>
        <taxon>Plakobranchidae</taxon>
        <taxon>Elysia</taxon>
    </lineage>
</organism>
<name>A0AAE1CUX0_9GAST</name>
<proteinExistence type="predicted"/>
<dbReference type="EMBL" id="JAWDGP010006680">
    <property type="protein sequence ID" value="KAK3736957.1"/>
    <property type="molecule type" value="Genomic_DNA"/>
</dbReference>
<comment type="caution">
    <text evidence="1">The sequence shown here is derived from an EMBL/GenBank/DDBJ whole genome shotgun (WGS) entry which is preliminary data.</text>
</comment>
<evidence type="ECO:0000313" key="1">
    <source>
        <dbReference type="EMBL" id="KAK3736957.1"/>
    </source>
</evidence>
<protein>
    <submittedName>
        <fullName evidence="1">Uncharacterized protein</fullName>
    </submittedName>
</protein>
<dbReference type="AlphaFoldDB" id="A0AAE1CUX0"/>